<feature type="compositionally biased region" description="Basic and acidic residues" evidence="1">
    <location>
        <begin position="162"/>
        <end position="181"/>
    </location>
</feature>
<name>A0A8H7VHI3_9FUNG</name>
<feature type="compositionally biased region" description="Low complexity" evidence="1">
    <location>
        <begin position="126"/>
        <end position="139"/>
    </location>
</feature>
<sequence length="215" mass="24286">MATRWSKKSNNNNNSAPTTLFSNVLSPRQLANKTITLGYKKLNQDSKRQRPQYNFRIHVLINNTIAKAENVLNKRTKRTNRRVMAAEEESEEEDFIHMIKRNHETNRTLKTITTIHKEDNHSPLRSCSSSSLTTTKDQHQSSSAVIVSTSLSIKTNKNDINDRKLHEDTTDDHPVTKESSCHNHSSISIGASSSLSHDCKPIVIQSVTTPIESII</sequence>
<proteinExistence type="predicted"/>
<feature type="region of interest" description="Disordered" evidence="1">
    <location>
        <begin position="162"/>
        <end position="186"/>
    </location>
</feature>
<feature type="region of interest" description="Disordered" evidence="1">
    <location>
        <begin position="1"/>
        <end position="21"/>
    </location>
</feature>
<reference evidence="2 3" key="1">
    <citation type="submission" date="2020-12" db="EMBL/GenBank/DDBJ databases">
        <title>Metabolic potential, ecology and presence of endohyphal bacteria is reflected in genomic diversity of Mucoromycotina.</title>
        <authorList>
            <person name="Muszewska A."/>
            <person name="Okrasinska A."/>
            <person name="Steczkiewicz K."/>
            <person name="Drgas O."/>
            <person name="Orlowska M."/>
            <person name="Perlinska-Lenart U."/>
            <person name="Aleksandrzak-Piekarczyk T."/>
            <person name="Szatraj K."/>
            <person name="Zielenkiewicz U."/>
            <person name="Pilsyk S."/>
            <person name="Malc E."/>
            <person name="Mieczkowski P."/>
            <person name="Kruszewska J.S."/>
            <person name="Biernat P."/>
            <person name="Pawlowska J."/>
        </authorList>
    </citation>
    <scope>NUCLEOTIDE SEQUENCE [LARGE SCALE GENOMIC DNA]</scope>
    <source>
        <strain evidence="2 3">CBS 142.35</strain>
    </source>
</reference>
<keyword evidence="3" id="KW-1185">Reference proteome</keyword>
<evidence type="ECO:0000313" key="3">
    <source>
        <dbReference type="Proteomes" id="UP000646827"/>
    </source>
</evidence>
<feature type="region of interest" description="Disordered" evidence="1">
    <location>
        <begin position="120"/>
        <end position="139"/>
    </location>
</feature>
<accession>A0A8H7VHI3</accession>
<protein>
    <submittedName>
        <fullName evidence="2">Uncharacterized protein</fullName>
    </submittedName>
</protein>
<dbReference type="Proteomes" id="UP000646827">
    <property type="component" value="Unassembled WGS sequence"/>
</dbReference>
<comment type="caution">
    <text evidence="2">The sequence shown here is derived from an EMBL/GenBank/DDBJ whole genome shotgun (WGS) entry which is preliminary data.</text>
</comment>
<dbReference type="AlphaFoldDB" id="A0A8H7VHI3"/>
<dbReference type="OrthoDB" id="2284111at2759"/>
<organism evidence="2 3">
    <name type="scientific">Circinella minor</name>
    <dbReference type="NCBI Taxonomy" id="1195481"/>
    <lineage>
        <taxon>Eukaryota</taxon>
        <taxon>Fungi</taxon>
        <taxon>Fungi incertae sedis</taxon>
        <taxon>Mucoromycota</taxon>
        <taxon>Mucoromycotina</taxon>
        <taxon>Mucoromycetes</taxon>
        <taxon>Mucorales</taxon>
        <taxon>Lichtheimiaceae</taxon>
        <taxon>Circinella</taxon>
    </lineage>
</organism>
<gene>
    <name evidence="2" type="ORF">INT45_005828</name>
</gene>
<evidence type="ECO:0000313" key="2">
    <source>
        <dbReference type="EMBL" id="KAG2219097.1"/>
    </source>
</evidence>
<evidence type="ECO:0000256" key="1">
    <source>
        <dbReference type="SAM" id="MobiDB-lite"/>
    </source>
</evidence>
<dbReference type="EMBL" id="JAEPRB010000195">
    <property type="protein sequence ID" value="KAG2219097.1"/>
    <property type="molecule type" value="Genomic_DNA"/>
</dbReference>